<proteinExistence type="predicted"/>
<dbReference type="Proteomes" id="UP000179807">
    <property type="component" value="Unassembled WGS sequence"/>
</dbReference>
<dbReference type="RefSeq" id="XP_068355237.1">
    <property type="nucleotide sequence ID" value="XM_068493591.1"/>
</dbReference>
<evidence type="ECO:0000313" key="2">
    <source>
        <dbReference type="Proteomes" id="UP000179807"/>
    </source>
</evidence>
<dbReference type="EMBL" id="MLAK01000882">
    <property type="protein sequence ID" value="OHT02101.1"/>
    <property type="molecule type" value="Genomic_DNA"/>
</dbReference>
<dbReference type="GeneID" id="94828295"/>
<evidence type="ECO:0000313" key="1">
    <source>
        <dbReference type="EMBL" id="OHT02101.1"/>
    </source>
</evidence>
<name>A0A1J4JXV5_9EUKA</name>
<dbReference type="AlphaFoldDB" id="A0A1J4JXV5"/>
<reference evidence="1" key="1">
    <citation type="submission" date="2016-10" db="EMBL/GenBank/DDBJ databases">
        <authorList>
            <person name="Benchimol M."/>
            <person name="Almeida L.G."/>
            <person name="Vasconcelos A.T."/>
            <person name="Perreira-Neves A."/>
            <person name="Rosa I.A."/>
            <person name="Tasca T."/>
            <person name="Bogo M.R."/>
            <person name="de Souza W."/>
        </authorList>
    </citation>
    <scope>NUCLEOTIDE SEQUENCE [LARGE SCALE GENOMIC DNA]</scope>
    <source>
        <strain evidence="1">K</strain>
    </source>
</reference>
<organism evidence="1 2">
    <name type="scientific">Tritrichomonas foetus</name>
    <dbReference type="NCBI Taxonomy" id="1144522"/>
    <lineage>
        <taxon>Eukaryota</taxon>
        <taxon>Metamonada</taxon>
        <taxon>Parabasalia</taxon>
        <taxon>Tritrichomonadida</taxon>
        <taxon>Tritrichomonadidae</taxon>
        <taxon>Tritrichomonas</taxon>
    </lineage>
</organism>
<comment type="caution">
    <text evidence="1">The sequence shown here is derived from an EMBL/GenBank/DDBJ whole genome shotgun (WGS) entry which is preliminary data.</text>
</comment>
<sequence>MEGGESRHIIEIKSSCDIFIETDEDCGKENTTDDPAECDKIHHFGCIVSKYSIFICPNSLYNKLFNMLTKYKLNEWPCKHGKSCHEKQITKIILDITFFVCDNSGKTDSLKRPKNQFGILTK</sequence>
<dbReference type="VEuPathDB" id="TrichDB:TRFO_07298"/>
<gene>
    <name evidence="1" type="ORF">TRFO_07298</name>
</gene>
<accession>A0A1J4JXV5</accession>
<protein>
    <submittedName>
        <fullName evidence="1">Uncharacterized protein</fullName>
    </submittedName>
</protein>
<keyword evidence="2" id="KW-1185">Reference proteome</keyword>